<dbReference type="SUPFAM" id="SSF51695">
    <property type="entry name" value="PLC-like phosphodiesterases"/>
    <property type="match status" value="1"/>
</dbReference>
<dbReference type="InterPro" id="IPR017946">
    <property type="entry name" value="PLC-like_Pdiesterase_TIM-brl"/>
</dbReference>
<dbReference type="GO" id="GO:0008081">
    <property type="term" value="F:phosphoric diester hydrolase activity"/>
    <property type="evidence" value="ECO:0007669"/>
    <property type="project" value="InterPro"/>
</dbReference>
<dbReference type="CDD" id="cd08556">
    <property type="entry name" value="GDPD"/>
    <property type="match status" value="1"/>
</dbReference>
<comment type="caution">
    <text evidence="1">The sequence shown here is derived from an EMBL/GenBank/DDBJ whole genome shotgun (WGS) entry which is preliminary data.</text>
</comment>
<dbReference type="Gene3D" id="3.20.20.190">
    <property type="entry name" value="Phosphatidylinositol (PI) phosphodiesterase"/>
    <property type="match status" value="1"/>
</dbReference>
<dbReference type="EMBL" id="MHNL01000001">
    <property type="protein sequence ID" value="OGZ46099.1"/>
    <property type="molecule type" value="Genomic_DNA"/>
</dbReference>
<organism evidence="1 2">
    <name type="scientific">Candidatus Ryanbacteria bacterium RIFCSPHIGHO2_01_FULL_48_27</name>
    <dbReference type="NCBI Taxonomy" id="1802115"/>
    <lineage>
        <taxon>Bacteria</taxon>
        <taxon>Candidatus Ryaniibacteriota</taxon>
    </lineage>
</organism>
<dbReference type="GO" id="GO:0006629">
    <property type="term" value="P:lipid metabolic process"/>
    <property type="evidence" value="ECO:0007669"/>
    <property type="project" value="InterPro"/>
</dbReference>
<dbReference type="STRING" id="1802115.A2756_05790"/>
<dbReference type="Proteomes" id="UP000177785">
    <property type="component" value="Unassembled WGS sequence"/>
</dbReference>
<gene>
    <name evidence="1" type="ORF">A2756_05790</name>
</gene>
<accession>A0A1G2G779</accession>
<evidence type="ECO:0000313" key="2">
    <source>
        <dbReference type="Proteomes" id="UP000177785"/>
    </source>
</evidence>
<reference evidence="1 2" key="1">
    <citation type="journal article" date="2016" name="Nat. Commun.">
        <title>Thousands of microbial genomes shed light on interconnected biogeochemical processes in an aquifer system.</title>
        <authorList>
            <person name="Anantharaman K."/>
            <person name="Brown C.T."/>
            <person name="Hug L.A."/>
            <person name="Sharon I."/>
            <person name="Castelle C.J."/>
            <person name="Probst A.J."/>
            <person name="Thomas B.C."/>
            <person name="Singh A."/>
            <person name="Wilkins M.J."/>
            <person name="Karaoz U."/>
            <person name="Brodie E.L."/>
            <person name="Williams K.H."/>
            <person name="Hubbard S.S."/>
            <person name="Banfield J.F."/>
        </authorList>
    </citation>
    <scope>NUCLEOTIDE SEQUENCE [LARGE SCALE GENOMIC DNA]</scope>
</reference>
<evidence type="ECO:0000313" key="1">
    <source>
        <dbReference type="EMBL" id="OGZ46099.1"/>
    </source>
</evidence>
<name>A0A1G2G779_9BACT</name>
<protein>
    <recommendedName>
        <fullName evidence="3">GP-PDE domain-containing protein</fullName>
    </recommendedName>
</protein>
<proteinExistence type="predicted"/>
<dbReference type="AlphaFoldDB" id="A0A1G2G779"/>
<evidence type="ECO:0008006" key="3">
    <source>
        <dbReference type="Google" id="ProtNLM"/>
    </source>
</evidence>
<sequence length="281" mass="31757">MADNQSQRAIYSHRGRGHFFRNGKKTWEPFQDSSLGAVGGAFARLSRYGGGAELDLHRLKDGSFVVSHEPTCLVRSGYRPLCEVVPEELVSSWKKDRDRPILLSQVVMAMQYHQAATSLWELKEPHVEQGYLSKISRCILDASLMDRVTVIGFEPFLPHLKYLAGESIRVGIIAHPGFLVHRASKYLQQGIGTFLTGWTEGWQKRMFVPYMYLPFLARAVRRLHGMDMRVIAGVVNEHAYMRRLARMGFDAIVTDKPAIAINHFQLLITARVSALETATTV</sequence>